<dbReference type="PANTHER" id="PTHR38731">
    <property type="entry name" value="LIPL45-RELATED LIPOPROTEIN-RELATED"/>
    <property type="match status" value="1"/>
</dbReference>
<evidence type="ECO:0000313" key="4">
    <source>
        <dbReference type="EMBL" id="TWO70890.1"/>
    </source>
</evidence>
<keyword evidence="5" id="KW-1185">Reference proteome</keyword>
<keyword evidence="2" id="KW-0732">Signal</keyword>
<gene>
    <name evidence="4" type="ORF">FN976_13090</name>
</gene>
<feature type="compositionally biased region" description="Basic and acidic residues" evidence="1">
    <location>
        <begin position="474"/>
        <end position="496"/>
    </location>
</feature>
<feature type="compositionally biased region" description="Low complexity" evidence="1">
    <location>
        <begin position="564"/>
        <end position="579"/>
    </location>
</feature>
<feature type="compositionally biased region" description="Basic and acidic residues" evidence="1">
    <location>
        <begin position="580"/>
        <end position="610"/>
    </location>
</feature>
<dbReference type="Proteomes" id="UP000318199">
    <property type="component" value="Unassembled WGS sequence"/>
</dbReference>
<feature type="signal peptide" evidence="2">
    <location>
        <begin position="1"/>
        <end position="31"/>
    </location>
</feature>
<sequence length="688" mass="77102">MSTHFTSLVRRHVPWLAALFLWSASAVLAQAQQEADPPGRVASLSYRQGGVVFAPEGEEEWVDLPVNRPLTQGDRLWSDKAARAELHLGSATVHVDGESHLGLSTLDDNAAQFILMQGSVNARVRELAAGENFEIDTPNLAFRAQQPGDFRIDVDAGGRETRVTVHSGTAVVFGEGGQSVNLGAGQQATFAGRFLAPVQQQAAVQQDAFGQWAAERKRAEDLSVAARHVPRGVVGYQQLDQHGTWSQDATYGEVWYPQVTVQDWAPYRYGRWEHIQPWGWTWIDDAPWGFAPFHYGRWAQIGPRWAWVPGRLAPRPVYSPALVAFFGGAGGGLTISSGPGVGWYPLGPGEAWWPSYRHSSRYITYANAHIDLHRYHRNFHGHMHRQRHHAVTAVREDDFRHGRPVRSHWRPVNPSAIGQAHFGAMPVRPDRRERGERYAHTMPRLNTAPPPAAVPAMPSRQWGFRDGGGRGQARQRDDRHDGNDRGDRNDRFDGRRGGWPQQAQQPQQPQVQLRAAQPVSPQQPWAGRDGDRDRDNALREQHRALREQQRLQGDAERAARDQMRQQLMQRQQQEQAGRPWQERQQREPVREQREGWQRQRGDERSVRAVEARAAPPMPQGGAVFGAPQMRAAPPQPAMPIHSGRADRVERHHPQRADHDRGRGGDGGGRGDRGGHRGDDDGRGRGRGG</sequence>
<dbReference type="InterPro" id="IPR046535">
    <property type="entry name" value="DUF6600"/>
</dbReference>
<dbReference type="OrthoDB" id="5485224at2"/>
<dbReference type="AlphaFoldDB" id="A0A562ZQK7"/>
<feature type="chain" id="PRO_5022143258" evidence="2">
    <location>
        <begin position="32"/>
        <end position="688"/>
    </location>
</feature>
<proteinExistence type="predicted"/>
<evidence type="ECO:0000313" key="5">
    <source>
        <dbReference type="Proteomes" id="UP000318199"/>
    </source>
</evidence>
<dbReference type="PANTHER" id="PTHR38731:SF3">
    <property type="entry name" value="BLL6125 PROTEIN"/>
    <property type="match status" value="1"/>
</dbReference>
<dbReference type="Pfam" id="PF20245">
    <property type="entry name" value="DUF6600"/>
    <property type="match status" value="1"/>
</dbReference>
<feature type="compositionally biased region" description="Low complexity" evidence="1">
    <location>
        <begin position="454"/>
        <end position="464"/>
    </location>
</feature>
<feature type="region of interest" description="Disordered" evidence="1">
    <location>
        <begin position="442"/>
        <end position="534"/>
    </location>
</feature>
<organism evidence="4 5">
    <name type="scientific">Caenimonas sedimenti</name>
    <dbReference type="NCBI Taxonomy" id="2596921"/>
    <lineage>
        <taxon>Bacteria</taxon>
        <taxon>Pseudomonadati</taxon>
        <taxon>Pseudomonadota</taxon>
        <taxon>Betaproteobacteria</taxon>
        <taxon>Burkholderiales</taxon>
        <taxon>Comamonadaceae</taxon>
        <taxon>Caenimonas</taxon>
    </lineage>
</organism>
<name>A0A562ZQK7_9BURK</name>
<feature type="compositionally biased region" description="Low complexity" evidence="1">
    <location>
        <begin position="498"/>
        <end position="518"/>
    </location>
</feature>
<dbReference type="InterPro" id="IPR006860">
    <property type="entry name" value="FecR"/>
</dbReference>
<evidence type="ECO:0000259" key="3">
    <source>
        <dbReference type="Pfam" id="PF04773"/>
    </source>
</evidence>
<dbReference type="RefSeq" id="WP_145893479.1">
    <property type="nucleotide sequence ID" value="NZ_VOBQ01000010.1"/>
</dbReference>
<evidence type="ECO:0000256" key="1">
    <source>
        <dbReference type="SAM" id="MobiDB-lite"/>
    </source>
</evidence>
<accession>A0A562ZQK7</accession>
<comment type="caution">
    <text evidence="4">The sequence shown here is derived from an EMBL/GenBank/DDBJ whole genome shotgun (WGS) entry which is preliminary data.</text>
</comment>
<feature type="region of interest" description="Disordered" evidence="1">
    <location>
        <begin position="546"/>
        <end position="688"/>
    </location>
</feature>
<feature type="domain" description="FecR protein" evidence="3">
    <location>
        <begin position="75"/>
        <end position="169"/>
    </location>
</feature>
<feature type="compositionally biased region" description="Basic and acidic residues" evidence="1">
    <location>
        <begin position="643"/>
        <end position="688"/>
    </location>
</feature>
<protein>
    <submittedName>
        <fullName evidence="4">Chromosome partitioning protein ParA</fullName>
    </submittedName>
</protein>
<dbReference type="EMBL" id="VOBQ01000010">
    <property type="protein sequence ID" value="TWO70890.1"/>
    <property type="molecule type" value="Genomic_DNA"/>
</dbReference>
<dbReference type="Pfam" id="PF04773">
    <property type="entry name" value="FecR"/>
    <property type="match status" value="1"/>
</dbReference>
<feature type="compositionally biased region" description="Basic and acidic residues" evidence="1">
    <location>
        <begin position="546"/>
        <end position="563"/>
    </location>
</feature>
<reference evidence="4 5" key="1">
    <citation type="submission" date="2019-07" db="EMBL/GenBank/DDBJ databases">
        <title>Caenimonas sedimenti sp. nov., isolated from activated sludge.</title>
        <authorList>
            <person name="Xu J."/>
        </authorList>
    </citation>
    <scope>NUCLEOTIDE SEQUENCE [LARGE SCALE GENOMIC DNA]</scope>
    <source>
        <strain evidence="4 5">HX-9-20</strain>
    </source>
</reference>
<evidence type="ECO:0000256" key="2">
    <source>
        <dbReference type="SAM" id="SignalP"/>
    </source>
</evidence>